<evidence type="ECO:0000313" key="9">
    <source>
        <dbReference type="EMBL" id="GMS92547.1"/>
    </source>
</evidence>
<dbReference type="Gene3D" id="3.40.50.720">
    <property type="entry name" value="NAD(P)-binding Rossmann-like Domain"/>
    <property type="match status" value="1"/>
</dbReference>
<dbReference type="GO" id="GO:0070402">
    <property type="term" value="F:NADPH binding"/>
    <property type="evidence" value="ECO:0007669"/>
    <property type="project" value="TreeGrafter"/>
</dbReference>
<sequence length="325" mass="34779">TMRGAVVTAFGEPEHIQIRHDLSEPVITKPDQVLIDVRAAGVNPIDTYIRTGTFPKLPALPFVPGWDGAGVVREIGSSVTHLSVDDRVWFYGGSTGATAEVAVVTYAFRLPKELSFAEGACLGIPYQTAHRALITKGHLKASDRVLIHGASGGVGLAASQLARVAGALLIVGTAGTGPGLEAVRRNGAHHAVNHREEGYVQRLKEIVPDGFDLIIEMAAATNLSVDLDLLAMGGRVGIVGGHGTAYIIPRALMMKESTAFGVSMYGATREDHCECAEAFDKLFASTEYRPVVNKCYDLQETAQCHREMVDSRLPIVGNRVIIVKE</sequence>
<dbReference type="InterPro" id="IPR051603">
    <property type="entry name" value="Zinc-ADH_QOR/CCCR"/>
</dbReference>
<feature type="domain" description="Enoyl reductase (ER)" evidence="8">
    <location>
        <begin position="11"/>
        <end position="316"/>
    </location>
</feature>
<evidence type="ECO:0000256" key="4">
    <source>
        <dbReference type="ARBA" id="ARBA00022490"/>
    </source>
</evidence>
<dbReference type="FunFam" id="3.40.50.720:FF:000244">
    <property type="entry name" value="quinone oxidoreductase"/>
    <property type="match status" value="1"/>
</dbReference>
<evidence type="ECO:0000259" key="8">
    <source>
        <dbReference type="SMART" id="SM00829"/>
    </source>
</evidence>
<dbReference type="SUPFAM" id="SSF50129">
    <property type="entry name" value="GroES-like"/>
    <property type="match status" value="1"/>
</dbReference>
<dbReference type="InterPro" id="IPR013154">
    <property type="entry name" value="ADH-like_N"/>
</dbReference>
<dbReference type="GO" id="GO:0008270">
    <property type="term" value="F:zinc ion binding"/>
    <property type="evidence" value="ECO:0007669"/>
    <property type="project" value="InterPro"/>
</dbReference>
<organism evidence="9 10">
    <name type="scientific">Pristionchus entomophagus</name>
    <dbReference type="NCBI Taxonomy" id="358040"/>
    <lineage>
        <taxon>Eukaryota</taxon>
        <taxon>Metazoa</taxon>
        <taxon>Ecdysozoa</taxon>
        <taxon>Nematoda</taxon>
        <taxon>Chromadorea</taxon>
        <taxon>Rhabditida</taxon>
        <taxon>Rhabditina</taxon>
        <taxon>Diplogasteromorpha</taxon>
        <taxon>Diplogasteroidea</taxon>
        <taxon>Neodiplogasteridae</taxon>
        <taxon>Pristionchus</taxon>
    </lineage>
</organism>
<dbReference type="GO" id="GO:0003730">
    <property type="term" value="F:mRNA 3'-UTR binding"/>
    <property type="evidence" value="ECO:0007669"/>
    <property type="project" value="TreeGrafter"/>
</dbReference>
<keyword evidence="4" id="KW-0963">Cytoplasm</keyword>
<comment type="subunit">
    <text evidence="3">Homotetramer.</text>
</comment>
<dbReference type="AlphaFoldDB" id="A0AAV5TAG1"/>
<evidence type="ECO:0000256" key="5">
    <source>
        <dbReference type="ARBA" id="ARBA00022857"/>
    </source>
</evidence>
<evidence type="ECO:0000256" key="7">
    <source>
        <dbReference type="ARBA" id="ARBA00022990"/>
    </source>
</evidence>
<name>A0AAV5TAG1_9BILA</name>
<dbReference type="InterPro" id="IPR036291">
    <property type="entry name" value="NAD(P)-bd_dom_sf"/>
</dbReference>
<comment type="subcellular location">
    <subcellularLocation>
        <location evidence="1">Cytoplasm</location>
    </subcellularLocation>
</comment>
<comment type="caution">
    <text evidence="9">The sequence shown here is derived from an EMBL/GenBank/DDBJ whole genome shotgun (WGS) entry which is preliminary data.</text>
</comment>
<dbReference type="Proteomes" id="UP001432027">
    <property type="component" value="Unassembled WGS sequence"/>
</dbReference>
<keyword evidence="6" id="KW-0694">RNA-binding</keyword>
<dbReference type="GO" id="GO:0005829">
    <property type="term" value="C:cytosol"/>
    <property type="evidence" value="ECO:0007669"/>
    <property type="project" value="TreeGrafter"/>
</dbReference>
<dbReference type="InterPro" id="IPR013149">
    <property type="entry name" value="ADH-like_C"/>
</dbReference>
<dbReference type="SMART" id="SM00829">
    <property type="entry name" value="PKS_ER"/>
    <property type="match status" value="1"/>
</dbReference>
<protein>
    <recommendedName>
        <fullName evidence="8">Enoyl reductase (ER) domain-containing protein</fullName>
    </recommendedName>
</protein>
<feature type="non-terminal residue" evidence="9">
    <location>
        <position position="1"/>
    </location>
</feature>
<evidence type="ECO:0000313" key="10">
    <source>
        <dbReference type="Proteomes" id="UP001432027"/>
    </source>
</evidence>
<dbReference type="PROSITE" id="PS01162">
    <property type="entry name" value="QOR_ZETA_CRYSTAL"/>
    <property type="match status" value="1"/>
</dbReference>
<keyword evidence="5" id="KW-0521">NADP</keyword>
<keyword evidence="10" id="KW-1185">Reference proteome</keyword>
<keyword evidence="7" id="KW-0007">Acetylation</keyword>
<dbReference type="PANTHER" id="PTHR44154">
    <property type="entry name" value="QUINONE OXIDOREDUCTASE"/>
    <property type="match status" value="1"/>
</dbReference>
<dbReference type="EMBL" id="BTSX01000004">
    <property type="protein sequence ID" value="GMS92547.1"/>
    <property type="molecule type" value="Genomic_DNA"/>
</dbReference>
<dbReference type="SUPFAM" id="SSF51735">
    <property type="entry name" value="NAD(P)-binding Rossmann-fold domains"/>
    <property type="match status" value="1"/>
</dbReference>
<evidence type="ECO:0000256" key="3">
    <source>
        <dbReference type="ARBA" id="ARBA00011881"/>
    </source>
</evidence>
<evidence type="ECO:0000256" key="1">
    <source>
        <dbReference type="ARBA" id="ARBA00004496"/>
    </source>
</evidence>
<evidence type="ECO:0000256" key="2">
    <source>
        <dbReference type="ARBA" id="ARBA00010371"/>
    </source>
</evidence>
<comment type="similarity">
    <text evidence="2">Belongs to the zinc-containing alcohol dehydrogenase family. Quinone oxidoreductase subfamily.</text>
</comment>
<dbReference type="InterPro" id="IPR011032">
    <property type="entry name" value="GroES-like_sf"/>
</dbReference>
<reference evidence="9" key="1">
    <citation type="submission" date="2023-10" db="EMBL/GenBank/DDBJ databases">
        <title>Genome assembly of Pristionchus species.</title>
        <authorList>
            <person name="Yoshida K."/>
            <person name="Sommer R.J."/>
        </authorList>
    </citation>
    <scope>NUCLEOTIDE SEQUENCE</scope>
    <source>
        <strain evidence="9">RS0144</strain>
    </source>
</reference>
<dbReference type="PANTHER" id="PTHR44154:SF1">
    <property type="entry name" value="QUINONE OXIDOREDUCTASE"/>
    <property type="match status" value="1"/>
</dbReference>
<dbReference type="InterPro" id="IPR020843">
    <property type="entry name" value="ER"/>
</dbReference>
<dbReference type="CDD" id="cd08253">
    <property type="entry name" value="zeta_crystallin"/>
    <property type="match status" value="1"/>
</dbReference>
<gene>
    <name evidence="9" type="ORF">PENTCL1PPCAC_14722</name>
</gene>
<proteinExistence type="inferred from homology"/>
<accession>A0AAV5TAG1</accession>
<dbReference type="GO" id="GO:0003960">
    <property type="term" value="F:quinone reductase (NADPH) activity"/>
    <property type="evidence" value="ECO:0007669"/>
    <property type="project" value="TreeGrafter"/>
</dbReference>
<dbReference type="Pfam" id="PF08240">
    <property type="entry name" value="ADH_N"/>
    <property type="match status" value="1"/>
</dbReference>
<dbReference type="Gene3D" id="3.90.180.10">
    <property type="entry name" value="Medium-chain alcohol dehydrogenases, catalytic domain"/>
    <property type="match status" value="1"/>
</dbReference>
<dbReference type="InterPro" id="IPR002364">
    <property type="entry name" value="Quin_OxRdtase/zeta-crystal_CS"/>
</dbReference>
<evidence type="ECO:0000256" key="6">
    <source>
        <dbReference type="ARBA" id="ARBA00022884"/>
    </source>
</evidence>
<dbReference type="Pfam" id="PF00107">
    <property type="entry name" value="ADH_zinc_N"/>
    <property type="match status" value="1"/>
</dbReference>